<name>A0A2A4HTN7_9SPHN</name>
<dbReference type="Proteomes" id="UP000218784">
    <property type="component" value="Unassembled WGS sequence"/>
</dbReference>
<dbReference type="Gene3D" id="3.10.450.50">
    <property type="match status" value="1"/>
</dbReference>
<gene>
    <name evidence="1" type="ORF">COA17_15460</name>
</gene>
<dbReference type="EMBL" id="NWVD01000009">
    <property type="protein sequence ID" value="PCG07896.1"/>
    <property type="molecule type" value="Genomic_DNA"/>
</dbReference>
<dbReference type="Pfam" id="PF07366">
    <property type="entry name" value="SnoaL"/>
    <property type="match status" value="1"/>
</dbReference>
<protein>
    <submittedName>
        <fullName evidence="1">Ester cyclase</fullName>
    </submittedName>
</protein>
<reference evidence="1 2" key="1">
    <citation type="submission" date="2017-09" db="EMBL/GenBank/DDBJ databases">
        <title>Sphingomonas ginsenosidimutans KACC 14949, whole genome shotgun sequence.</title>
        <authorList>
            <person name="Feng G."/>
            <person name="Zhu H."/>
        </authorList>
    </citation>
    <scope>NUCLEOTIDE SEQUENCE [LARGE SCALE GENOMIC DNA]</scope>
    <source>
        <strain evidence="1 2">KACC 14949</strain>
    </source>
</reference>
<dbReference type="SUPFAM" id="SSF54427">
    <property type="entry name" value="NTF2-like"/>
    <property type="match status" value="1"/>
</dbReference>
<comment type="caution">
    <text evidence="1">The sequence shown here is derived from an EMBL/GenBank/DDBJ whole genome shotgun (WGS) entry which is preliminary data.</text>
</comment>
<dbReference type="PANTHER" id="PTHR38436">
    <property type="entry name" value="POLYKETIDE CYCLASE SNOAL-LIKE DOMAIN"/>
    <property type="match status" value="1"/>
</dbReference>
<dbReference type="PANTHER" id="PTHR38436:SF1">
    <property type="entry name" value="ESTER CYCLASE"/>
    <property type="match status" value="1"/>
</dbReference>
<accession>A0A2A4HTN7</accession>
<evidence type="ECO:0000313" key="1">
    <source>
        <dbReference type="EMBL" id="PCG07896.1"/>
    </source>
</evidence>
<sequence length="142" mass="15486">MSIHDVKAVVRRFNEDVIERGDRAAFEELMAPDFVNRSAPPGAPADGESMWNTFANVLRPAIAGLIVTIHDQIAEGDKVTTRKSISGTHEGSLLGVEATGRPIHIDVIDIVRVEEGRYAEHWGVNTLSTVIANLKRGDPYNG</sequence>
<proteinExistence type="predicted"/>
<dbReference type="AlphaFoldDB" id="A0A2A4HTN7"/>
<organism evidence="1 2">
    <name type="scientific">Sphingomonas ginsenosidimutans</name>
    <dbReference type="NCBI Taxonomy" id="862134"/>
    <lineage>
        <taxon>Bacteria</taxon>
        <taxon>Pseudomonadati</taxon>
        <taxon>Pseudomonadota</taxon>
        <taxon>Alphaproteobacteria</taxon>
        <taxon>Sphingomonadales</taxon>
        <taxon>Sphingomonadaceae</taxon>
        <taxon>Sphingomonas</taxon>
    </lineage>
</organism>
<dbReference type="RefSeq" id="WP_096613685.1">
    <property type="nucleotide sequence ID" value="NZ_NWVD01000009.1"/>
</dbReference>
<evidence type="ECO:0000313" key="2">
    <source>
        <dbReference type="Proteomes" id="UP000218784"/>
    </source>
</evidence>
<dbReference type="GO" id="GO:0030638">
    <property type="term" value="P:polyketide metabolic process"/>
    <property type="evidence" value="ECO:0007669"/>
    <property type="project" value="InterPro"/>
</dbReference>
<dbReference type="InterPro" id="IPR032710">
    <property type="entry name" value="NTF2-like_dom_sf"/>
</dbReference>
<keyword evidence="2" id="KW-1185">Reference proteome</keyword>
<dbReference type="InterPro" id="IPR009959">
    <property type="entry name" value="Cyclase_SnoaL-like"/>
</dbReference>